<keyword evidence="2" id="KW-1133">Transmembrane helix</keyword>
<sequence length="267" mass="27879">MTAARNERPSRAAGHMARSDRRAARDVAPDDKISTIHAGQGARVTTRKNAAQAAAGARRSAMKRYLERHPEAKAPEGGPERSGKNVVLLVVLGVVALVLVFLLARCVSALFVPDPAEQARQAAEQAQNEQNLETSTGAEGRDPESDQVDAGASMSYGGSTYTLQQQEDGLWAVVRSTSGSSATTLFLVEGTPACLVRYQDILLVPENRSGGWDVVSYVIDGHSDPGFVMGPDGAQAGGSGDVSSVSLDGSTLRVTDSSGATTDVALV</sequence>
<accession>A0ABT7V5L6</accession>
<evidence type="ECO:0000256" key="2">
    <source>
        <dbReference type="SAM" id="Phobius"/>
    </source>
</evidence>
<reference evidence="3 4" key="3">
    <citation type="submission" date="2023-06" db="EMBL/GenBank/DDBJ databases">
        <authorList>
            <person name="Zeman M."/>
            <person name="Kubasova T."/>
            <person name="Jahodarova E."/>
            <person name="Nykrynova M."/>
            <person name="Rychlik I."/>
        </authorList>
    </citation>
    <scope>NUCLEOTIDE SEQUENCE [LARGE SCALE GENOMIC DNA]</scope>
    <source>
        <strain evidence="3 4">153_Feed</strain>
    </source>
</reference>
<name>A0ABT7V5L6_9ACTN</name>
<evidence type="ECO:0000313" key="4">
    <source>
        <dbReference type="Proteomes" id="UP001529256"/>
    </source>
</evidence>
<keyword evidence="4" id="KW-1185">Reference proteome</keyword>
<protein>
    <recommendedName>
        <fullName evidence="5">Secreted protein</fullName>
    </recommendedName>
</protein>
<reference evidence="3 4" key="1">
    <citation type="submission" date="2023-06" db="EMBL/GenBank/DDBJ databases">
        <title>Identification and characterization of horizontal gene transfer across gut microbiota members of farm animals based on homology search.</title>
        <authorList>
            <person name="Schwarzerova J."/>
            <person name="Nykrynova M."/>
            <person name="Jureckova K."/>
            <person name="Cejkova D."/>
            <person name="Rychlik I."/>
        </authorList>
    </citation>
    <scope>NUCLEOTIDE SEQUENCE [LARGE SCALE GENOMIC DNA]</scope>
    <source>
        <strain evidence="3 4">153_Feed</strain>
    </source>
</reference>
<proteinExistence type="predicted"/>
<organism evidence="3 4">
    <name type="scientific">Thermophilibacter provencensis</name>
    <dbReference type="NCBI Taxonomy" id="1852386"/>
    <lineage>
        <taxon>Bacteria</taxon>
        <taxon>Bacillati</taxon>
        <taxon>Actinomycetota</taxon>
        <taxon>Coriobacteriia</taxon>
        <taxon>Coriobacteriales</taxon>
        <taxon>Atopobiaceae</taxon>
        <taxon>Thermophilibacter</taxon>
    </lineage>
</organism>
<feature type="compositionally biased region" description="Low complexity" evidence="1">
    <location>
        <begin position="121"/>
        <end position="131"/>
    </location>
</feature>
<keyword evidence="2" id="KW-0812">Transmembrane</keyword>
<evidence type="ECO:0000313" key="3">
    <source>
        <dbReference type="EMBL" id="MDM8271894.1"/>
    </source>
</evidence>
<gene>
    <name evidence="3" type="ORF">QUW25_09480</name>
</gene>
<evidence type="ECO:0000256" key="1">
    <source>
        <dbReference type="SAM" id="MobiDB-lite"/>
    </source>
</evidence>
<comment type="caution">
    <text evidence="3">The sequence shown here is derived from an EMBL/GenBank/DDBJ whole genome shotgun (WGS) entry which is preliminary data.</text>
</comment>
<feature type="compositionally biased region" description="Basic and acidic residues" evidence="1">
    <location>
        <begin position="1"/>
        <end position="10"/>
    </location>
</feature>
<keyword evidence="2" id="KW-0472">Membrane</keyword>
<feature type="compositionally biased region" description="Basic and acidic residues" evidence="1">
    <location>
        <begin position="17"/>
        <end position="34"/>
    </location>
</feature>
<feature type="region of interest" description="Disordered" evidence="1">
    <location>
        <begin position="1"/>
        <end position="47"/>
    </location>
</feature>
<feature type="region of interest" description="Disordered" evidence="1">
    <location>
        <begin position="121"/>
        <end position="153"/>
    </location>
</feature>
<dbReference type="EMBL" id="JAUDEA010000022">
    <property type="protein sequence ID" value="MDM8271894.1"/>
    <property type="molecule type" value="Genomic_DNA"/>
</dbReference>
<dbReference type="RefSeq" id="WP_289511970.1">
    <property type="nucleotide sequence ID" value="NZ_JAUDEA010000022.1"/>
</dbReference>
<evidence type="ECO:0008006" key="5">
    <source>
        <dbReference type="Google" id="ProtNLM"/>
    </source>
</evidence>
<reference evidence="4" key="2">
    <citation type="submission" date="2023-06" db="EMBL/GenBank/DDBJ databases">
        <title>Identification and characterization of horizontal gene transfer across gut microbiota members of farm animals based on homology search.</title>
        <authorList>
            <person name="Zeman M."/>
            <person name="Kubasova T."/>
            <person name="Jahodarova E."/>
            <person name="Nykrynova M."/>
            <person name="Rychlik I."/>
        </authorList>
    </citation>
    <scope>NUCLEOTIDE SEQUENCE [LARGE SCALE GENOMIC DNA]</scope>
    <source>
        <strain evidence="4">153_Feed</strain>
    </source>
</reference>
<feature type="transmembrane region" description="Helical" evidence="2">
    <location>
        <begin position="86"/>
        <end position="104"/>
    </location>
</feature>
<dbReference type="Proteomes" id="UP001529256">
    <property type="component" value="Unassembled WGS sequence"/>
</dbReference>